<evidence type="ECO:0000256" key="2">
    <source>
        <dbReference type="ARBA" id="ARBA00008814"/>
    </source>
</evidence>
<evidence type="ECO:0000256" key="1">
    <source>
        <dbReference type="ARBA" id="ARBA00004196"/>
    </source>
</evidence>
<feature type="chain" id="PRO_5035237531" evidence="5">
    <location>
        <begin position="26"/>
        <end position="316"/>
    </location>
</feature>
<dbReference type="SUPFAM" id="SSF53807">
    <property type="entry name" value="Helical backbone' metal receptor"/>
    <property type="match status" value="1"/>
</dbReference>
<feature type="domain" description="Fe/B12 periplasmic-binding" evidence="6">
    <location>
        <begin position="57"/>
        <end position="316"/>
    </location>
</feature>
<evidence type="ECO:0000313" key="7">
    <source>
        <dbReference type="EMBL" id="GGH75787.1"/>
    </source>
</evidence>
<evidence type="ECO:0000313" key="8">
    <source>
        <dbReference type="Proteomes" id="UP000656813"/>
    </source>
</evidence>
<gene>
    <name evidence="7" type="primary">yclQ</name>
    <name evidence="7" type="ORF">GCM10007096_05360</name>
</gene>
<feature type="signal peptide" evidence="5">
    <location>
        <begin position="1"/>
        <end position="25"/>
    </location>
</feature>
<dbReference type="PANTHER" id="PTHR30532">
    <property type="entry name" value="IRON III DICITRATE-BINDING PERIPLASMIC PROTEIN"/>
    <property type="match status" value="1"/>
</dbReference>
<dbReference type="PANTHER" id="PTHR30532:SF28">
    <property type="entry name" value="PETROBACTIN-BINDING PROTEIN YCLQ"/>
    <property type="match status" value="1"/>
</dbReference>
<evidence type="ECO:0000256" key="3">
    <source>
        <dbReference type="ARBA" id="ARBA00022448"/>
    </source>
</evidence>
<dbReference type="PROSITE" id="PS51257">
    <property type="entry name" value="PROKAR_LIPOPROTEIN"/>
    <property type="match status" value="1"/>
</dbReference>
<dbReference type="PROSITE" id="PS50983">
    <property type="entry name" value="FE_B12_PBP"/>
    <property type="match status" value="1"/>
</dbReference>
<evidence type="ECO:0000256" key="4">
    <source>
        <dbReference type="ARBA" id="ARBA00022729"/>
    </source>
</evidence>
<dbReference type="GO" id="GO:0030288">
    <property type="term" value="C:outer membrane-bounded periplasmic space"/>
    <property type="evidence" value="ECO:0007669"/>
    <property type="project" value="TreeGrafter"/>
</dbReference>
<dbReference type="InterPro" id="IPR033870">
    <property type="entry name" value="FatB"/>
</dbReference>
<evidence type="ECO:0000256" key="5">
    <source>
        <dbReference type="SAM" id="SignalP"/>
    </source>
</evidence>
<comment type="similarity">
    <text evidence="2">Belongs to the bacterial solute-binding protein 8 family.</text>
</comment>
<protein>
    <submittedName>
        <fullName evidence="7">Putative ABC transporter solute-binding protein YclQ</fullName>
    </submittedName>
</protein>
<reference evidence="7" key="1">
    <citation type="journal article" date="2014" name="Int. J. Syst. Evol. Microbiol.">
        <title>Complete genome sequence of Corynebacterium casei LMG S-19264T (=DSM 44701T), isolated from a smear-ripened cheese.</title>
        <authorList>
            <consortium name="US DOE Joint Genome Institute (JGI-PGF)"/>
            <person name="Walter F."/>
            <person name="Albersmeier A."/>
            <person name="Kalinowski J."/>
            <person name="Ruckert C."/>
        </authorList>
    </citation>
    <scope>NUCLEOTIDE SEQUENCE</scope>
    <source>
        <strain evidence="7">CGMCC 1.12777</strain>
    </source>
</reference>
<dbReference type="Proteomes" id="UP000656813">
    <property type="component" value="Unassembled WGS sequence"/>
</dbReference>
<accession>A0A8J2ZT02</accession>
<dbReference type="CDD" id="cd01140">
    <property type="entry name" value="FatB"/>
    <property type="match status" value="1"/>
</dbReference>
<dbReference type="EMBL" id="BMFV01000002">
    <property type="protein sequence ID" value="GGH75787.1"/>
    <property type="molecule type" value="Genomic_DNA"/>
</dbReference>
<comment type="caution">
    <text evidence="7">The sequence shown here is derived from an EMBL/GenBank/DDBJ whole genome shotgun (WGS) entry which is preliminary data.</text>
</comment>
<dbReference type="Pfam" id="PF01497">
    <property type="entry name" value="Peripla_BP_2"/>
    <property type="match status" value="1"/>
</dbReference>
<sequence>MIKKVLSVFLVCLLAVALTACGSTASGEKASGSAKKSETITVKHELGTTKVPKNPKNVVVFDFGALETLDKLGVPVKGVAKGSALPSYLSKYKDSKYANVGGLKDPDFEKINALKPGLIIISGRQSSAYKELSKIAPTIYVGIDDAHYMDSFTKNAETLGKIFGKEDEVGKALDSINQSIDDLKAITSKDNKKGLVLISTGGKLSAFGPGSRYGLVYDVFGVKPVDDQIKASTHGQKITYEYIAKKNPDYLFVVDRDQAIGGDTKASKVLDNDLVNGTKAAKSKHIVYLDPEIWYLSGGGLLSMEDMIKEVKAGIE</sequence>
<proteinExistence type="inferred from homology"/>
<keyword evidence="8" id="KW-1185">Reference proteome</keyword>
<keyword evidence="4 5" id="KW-0732">Signal</keyword>
<dbReference type="GO" id="GO:1901678">
    <property type="term" value="P:iron coordination entity transport"/>
    <property type="evidence" value="ECO:0007669"/>
    <property type="project" value="UniProtKB-ARBA"/>
</dbReference>
<organism evidence="7 8">
    <name type="scientific">Pullulanibacillus pueri</name>
    <dbReference type="NCBI Taxonomy" id="1437324"/>
    <lineage>
        <taxon>Bacteria</taxon>
        <taxon>Bacillati</taxon>
        <taxon>Bacillota</taxon>
        <taxon>Bacilli</taxon>
        <taxon>Bacillales</taxon>
        <taxon>Sporolactobacillaceae</taxon>
        <taxon>Pullulanibacillus</taxon>
    </lineage>
</organism>
<dbReference type="AlphaFoldDB" id="A0A8J2ZT02"/>
<dbReference type="InterPro" id="IPR002491">
    <property type="entry name" value="ABC_transptr_periplasmic_BD"/>
</dbReference>
<dbReference type="InterPro" id="IPR051313">
    <property type="entry name" value="Bact_iron-sidero_bind"/>
</dbReference>
<reference evidence="7" key="2">
    <citation type="submission" date="2020-09" db="EMBL/GenBank/DDBJ databases">
        <authorList>
            <person name="Sun Q."/>
            <person name="Zhou Y."/>
        </authorList>
    </citation>
    <scope>NUCLEOTIDE SEQUENCE</scope>
    <source>
        <strain evidence="7">CGMCC 1.12777</strain>
    </source>
</reference>
<dbReference type="Gene3D" id="3.40.50.1980">
    <property type="entry name" value="Nitrogenase molybdenum iron protein domain"/>
    <property type="match status" value="2"/>
</dbReference>
<evidence type="ECO:0000259" key="6">
    <source>
        <dbReference type="PROSITE" id="PS50983"/>
    </source>
</evidence>
<keyword evidence="3" id="KW-0813">Transport</keyword>
<name>A0A8J2ZT02_9BACL</name>
<comment type="subcellular location">
    <subcellularLocation>
        <location evidence="1">Cell envelope</location>
    </subcellularLocation>
</comment>